<dbReference type="eggNOG" id="COG1611">
    <property type="taxonomic scope" value="Bacteria"/>
</dbReference>
<comment type="catalytic activity">
    <reaction evidence="1">
        <text>AMP + H2O = D-ribose 5-phosphate + adenine</text>
        <dbReference type="Rhea" id="RHEA:20129"/>
        <dbReference type="ChEBI" id="CHEBI:15377"/>
        <dbReference type="ChEBI" id="CHEBI:16708"/>
        <dbReference type="ChEBI" id="CHEBI:78346"/>
        <dbReference type="ChEBI" id="CHEBI:456215"/>
        <dbReference type="EC" id="3.2.2.4"/>
    </reaction>
</comment>
<keyword evidence="5" id="KW-1185">Reference proteome</keyword>
<dbReference type="GO" id="GO:0008714">
    <property type="term" value="F:AMP nucleosidase activity"/>
    <property type="evidence" value="ECO:0007669"/>
    <property type="project" value="UniProtKB-EC"/>
</dbReference>
<evidence type="ECO:0000256" key="2">
    <source>
        <dbReference type="ARBA" id="ARBA00006763"/>
    </source>
</evidence>
<dbReference type="InterPro" id="IPR005269">
    <property type="entry name" value="LOG"/>
</dbReference>
<dbReference type="SUPFAM" id="SSF102405">
    <property type="entry name" value="MCP/YpsA-like"/>
    <property type="match status" value="1"/>
</dbReference>
<dbReference type="Gene3D" id="3.40.50.450">
    <property type="match status" value="1"/>
</dbReference>
<dbReference type="EC" id="3.2.2.n1" evidence="3"/>
<dbReference type="GO" id="GO:0009691">
    <property type="term" value="P:cytokinin biosynthetic process"/>
    <property type="evidence" value="ECO:0007669"/>
    <property type="project" value="UniProtKB-UniRule"/>
</dbReference>
<comment type="similarity">
    <text evidence="2 3">Belongs to the LOG family.</text>
</comment>
<organism evidence="4 5">
    <name type="scientific">Candidatus Endolissoclinum faulkneri L5</name>
    <dbReference type="NCBI Taxonomy" id="1401328"/>
    <lineage>
        <taxon>Bacteria</taxon>
        <taxon>Pseudomonadati</taxon>
        <taxon>Pseudomonadota</taxon>
        <taxon>Alphaproteobacteria</taxon>
        <taxon>Rhodospirillales</taxon>
        <taxon>Rhodospirillaceae</taxon>
        <taxon>Candidatus Endolissoclinum</taxon>
    </lineage>
</organism>
<dbReference type="PANTHER" id="PTHR31223:SF70">
    <property type="entry name" value="LOG FAMILY PROTEIN YJL055W"/>
    <property type="match status" value="1"/>
</dbReference>
<evidence type="ECO:0000256" key="3">
    <source>
        <dbReference type="RuleBase" id="RU363015"/>
    </source>
</evidence>
<evidence type="ECO:0000313" key="5">
    <source>
        <dbReference type="Proteomes" id="UP000018700"/>
    </source>
</evidence>
<gene>
    <name evidence="4" type="ORF">P856_502</name>
</gene>
<keyword evidence="3" id="KW-0378">Hydrolase</keyword>
<dbReference type="Proteomes" id="UP000018700">
    <property type="component" value="Chromosome"/>
</dbReference>
<proteinExistence type="inferred from homology"/>
<dbReference type="PANTHER" id="PTHR31223">
    <property type="entry name" value="LOG FAMILY PROTEIN YJL055W"/>
    <property type="match status" value="1"/>
</dbReference>
<dbReference type="EMBL" id="CP006745">
    <property type="protein sequence ID" value="AHC73719.1"/>
    <property type="molecule type" value="Genomic_DNA"/>
</dbReference>
<dbReference type="InterPro" id="IPR031100">
    <property type="entry name" value="LOG_fam"/>
</dbReference>
<reference evidence="4 5" key="1">
    <citation type="journal article" date="2013" name="PLoS ONE">
        <title>Bacterial endosymbiosis in a chordate host: long-term co-evolution and conservation of secondary metabolism.</title>
        <authorList>
            <person name="Kwan J.C."/>
            <person name="Schmidt E.W."/>
        </authorList>
    </citation>
    <scope>NUCLEOTIDE SEQUENCE [LARGE SCALE GENOMIC DNA]</scope>
    <source>
        <strain evidence="5">faulkneri L5</strain>
    </source>
</reference>
<dbReference type="KEGG" id="efk:P856_502"/>
<dbReference type="HOGENOM" id="CLU_058336_4_2_5"/>
<accession>V9TS52</accession>
<protein>
    <recommendedName>
        <fullName evidence="3">Cytokinin riboside 5'-monophosphate phosphoribohydrolase</fullName>
        <ecNumber evidence="3">3.2.2.n1</ecNumber>
    </recommendedName>
</protein>
<dbReference type="NCBIfam" id="TIGR00730">
    <property type="entry name" value="Rossman fold protein, TIGR00730 family"/>
    <property type="match status" value="1"/>
</dbReference>
<evidence type="ECO:0000313" key="4">
    <source>
        <dbReference type="EMBL" id="AHC73719.1"/>
    </source>
</evidence>
<dbReference type="OrthoDB" id="9801098at2"/>
<evidence type="ECO:0000256" key="1">
    <source>
        <dbReference type="ARBA" id="ARBA00000274"/>
    </source>
</evidence>
<name>V9TS52_9PROT</name>
<dbReference type="GO" id="GO:0005829">
    <property type="term" value="C:cytosol"/>
    <property type="evidence" value="ECO:0007669"/>
    <property type="project" value="TreeGrafter"/>
</dbReference>
<sequence length="188" mass="20407">MSNLSQAICLFCGSSSNVDKIYKKAASEIGWVIGTRGGTLIYGGTPVGLMGLAAHATLSAGGQVIGVITKVLQNAEVSHVRQDELLVTDSIHERKSLMYDLADAFVVLPGGLGTIDETIEVLVWLQLKLLDKPLVMLDINGFWKPLFSLIDHTIASGFTPEKNRDLYKTVSTTSEVFEVISNWPAQEK</sequence>
<dbReference type="AlphaFoldDB" id="V9TS52"/>
<dbReference type="RefSeq" id="WP_025300599.1">
    <property type="nucleotide sequence ID" value="NZ_CP006745.1"/>
</dbReference>
<dbReference type="Pfam" id="PF03641">
    <property type="entry name" value="Lysine_decarbox"/>
    <property type="match status" value="1"/>
</dbReference>
<keyword evidence="3" id="KW-0203">Cytokinin biosynthesis</keyword>